<dbReference type="OrthoDB" id="9814546at2"/>
<dbReference type="PROSITE" id="PS01068">
    <property type="entry name" value="OMPA_1"/>
    <property type="match status" value="1"/>
</dbReference>
<dbReference type="PROSITE" id="PS51123">
    <property type="entry name" value="OMPA_2"/>
    <property type="match status" value="1"/>
</dbReference>
<dbReference type="CDD" id="cd07185">
    <property type="entry name" value="OmpA_C-like"/>
    <property type="match status" value="1"/>
</dbReference>
<evidence type="ECO:0000259" key="7">
    <source>
        <dbReference type="PROSITE" id="PS51123"/>
    </source>
</evidence>
<feature type="chain" id="PRO_5008091811" description="OmpA-like domain-containing protein" evidence="6">
    <location>
        <begin position="20"/>
        <end position="172"/>
    </location>
</feature>
<dbReference type="InterPro" id="IPR036737">
    <property type="entry name" value="OmpA-like_sf"/>
</dbReference>
<dbReference type="PANTHER" id="PTHR30329:SF21">
    <property type="entry name" value="LIPOPROTEIN YIAD-RELATED"/>
    <property type="match status" value="1"/>
</dbReference>
<evidence type="ECO:0000256" key="3">
    <source>
        <dbReference type="ARBA" id="ARBA00023237"/>
    </source>
</evidence>
<feature type="region of interest" description="Disordered" evidence="5">
    <location>
        <begin position="150"/>
        <end position="172"/>
    </location>
</feature>
<keyword evidence="2 4" id="KW-0472">Membrane</keyword>
<keyword evidence="6" id="KW-0732">Signal</keyword>
<accession>A0A178MBD0</accession>
<dbReference type="InterPro" id="IPR006664">
    <property type="entry name" value="OMP_bac"/>
</dbReference>
<reference evidence="8 9" key="1">
    <citation type="submission" date="2016-04" db="EMBL/GenBank/DDBJ databases">
        <title>Draft genome sequence of freshwater magnetotactic bacteria Magnetospirillum marisnigri SP-1 and Magnetospirillum moscoviense BB-1.</title>
        <authorList>
            <person name="Koziaeva V."/>
            <person name="Dziuba M.V."/>
            <person name="Ivanov T.M."/>
            <person name="Kuznetsov B."/>
            <person name="Grouzdev D.S."/>
        </authorList>
    </citation>
    <scope>NUCLEOTIDE SEQUENCE [LARGE SCALE GENOMIC DNA]</scope>
    <source>
        <strain evidence="8 9">SP-1</strain>
    </source>
</reference>
<evidence type="ECO:0000256" key="5">
    <source>
        <dbReference type="SAM" id="MobiDB-lite"/>
    </source>
</evidence>
<keyword evidence="3" id="KW-0998">Cell outer membrane</keyword>
<evidence type="ECO:0000313" key="8">
    <source>
        <dbReference type="EMBL" id="OAN46100.1"/>
    </source>
</evidence>
<keyword evidence="9" id="KW-1185">Reference proteome</keyword>
<feature type="domain" description="OmpA-like" evidence="7">
    <location>
        <begin position="53"/>
        <end position="171"/>
    </location>
</feature>
<gene>
    <name evidence="8" type="ORF">A6A04_20750</name>
</gene>
<proteinExistence type="predicted"/>
<feature type="signal peptide" evidence="6">
    <location>
        <begin position="1"/>
        <end position="19"/>
    </location>
</feature>
<comment type="caution">
    <text evidence="8">The sequence shown here is derived from an EMBL/GenBank/DDBJ whole genome shotgun (WGS) entry which is preliminary data.</text>
</comment>
<comment type="subcellular location">
    <subcellularLocation>
        <location evidence="1">Cell outer membrane</location>
    </subcellularLocation>
</comment>
<dbReference type="PANTHER" id="PTHR30329">
    <property type="entry name" value="STATOR ELEMENT OF FLAGELLAR MOTOR COMPLEX"/>
    <property type="match status" value="1"/>
</dbReference>
<dbReference type="Pfam" id="PF00691">
    <property type="entry name" value="OmpA"/>
    <property type="match status" value="1"/>
</dbReference>
<dbReference type="InterPro" id="IPR050330">
    <property type="entry name" value="Bact_OuterMem_StrucFunc"/>
</dbReference>
<dbReference type="AlphaFoldDB" id="A0A178MBD0"/>
<dbReference type="PRINTS" id="PR01021">
    <property type="entry name" value="OMPADOMAIN"/>
</dbReference>
<dbReference type="GO" id="GO:0009279">
    <property type="term" value="C:cell outer membrane"/>
    <property type="evidence" value="ECO:0007669"/>
    <property type="project" value="UniProtKB-SubCell"/>
</dbReference>
<dbReference type="RefSeq" id="WP_068495162.1">
    <property type="nucleotide sequence ID" value="NZ_LWQT01000094.1"/>
</dbReference>
<organism evidence="8 9">
    <name type="scientific">Paramagnetospirillum marisnigri</name>
    <dbReference type="NCBI Taxonomy" id="1285242"/>
    <lineage>
        <taxon>Bacteria</taxon>
        <taxon>Pseudomonadati</taxon>
        <taxon>Pseudomonadota</taxon>
        <taxon>Alphaproteobacteria</taxon>
        <taxon>Rhodospirillales</taxon>
        <taxon>Magnetospirillaceae</taxon>
        <taxon>Paramagnetospirillum</taxon>
    </lineage>
</organism>
<evidence type="ECO:0000313" key="9">
    <source>
        <dbReference type="Proteomes" id="UP000078428"/>
    </source>
</evidence>
<name>A0A178MBD0_9PROT</name>
<dbReference type="InterPro" id="IPR006690">
    <property type="entry name" value="OMPA-like_CS"/>
</dbReference>
<dbReference type="InterPro" id="IPR006665">
    <property type="entry name" value="OmpA-like"/>
</dbReference>
<evidence type="ECO:0000256" key="4">
    <source>
        <dbReference type="PROSITE-ProRule" id="PRU00473"/>
    </source>
</evidence>
<dbReference type="Proteomes" id="UP000078428">
    <property type="component" value="Unassembled WGS sequence"/>
</dbReference>
<protein>
    <recommendedName>
        <fullName evidence="7">OmpA-like domain-containing protein</fullName>
    </recommendedName>
</protein>
<evidence type="ECO:0000256" key="6">
    <source>
        <dbReference type="SAM" id="SignalP"/>
    </source>
</evidence>
<dbReference type="EMBL" id="LWQT01000094">
    <property type="protein sequence ID" value="OAN46100.1"/>
    <property type="molecule type" value="Genomic_DNA"/>
</dbReference>
<dbReference type="Gene3D" id="3.30.1330.60">
    <property type="entry name" value="OmpA-like domain"/>
    <property type="match status" value="1"/>
</dbReference>
<evidence type="ECO:0000256" key="1">
    <source>
        <dbReference type="ARBA" id="ARBA00004442"/>
    </source>
</evidence>
<dbReference type="SUPFAM" id="SSF103088">
    <property type="entry name" value="OmpA-like"/>
    <property type="match status" value="1"/>
</dbReference>
<sequence>MNARIVALMVAFVLLPLMAAATEHPSAEDIATKLDGAARSWGSDRGITVTKAEPDGVAAIDLTINFEFNSAALTSDGEVLVGNLGRALKDPRLAGKRFRIQGHTDAVGGDVFNQRLSEQRAETVRRQLITGHTIPASRLDVVGYGESRLLDPSQPTSGANRRVRVVNLGDGR</sequence>
<dbReference type="STRING" id="1285242.A6A04_20750"/>
<evidence type="ECO:0000256" key="2">
    <source>
        <dbReference type="ARBA" id="ARBA00023136"/>
    </source>
</evidence>